<organism evidence="3 4">
    <name type="scientific">Roridomyces roridus</name>
    <dbReference type="NCBI Taxonomy" id="1738132"/>
    <lineage>
        <taxon>Eukaryota</taxon>
        <taxon>Fungi</taxon>
        <taxon>Dikarya</taxon>
        <taxon>Basidiomycota</taxon>
        <taxon>Agaricomycotina</taxon>
        <taxon>Agaricomycetes</taxon>
        <taxon>Agaricomycetidae</taxon>
        <taxon>Agaricales</taxon>
        <taxon>Marasmiineae</taxon>
        <taxon>Mycenaceae</taxon>
        <taxon>Roridomyces</taxon>
    </lineage>
</organism>
<comment type="caution">
    <text evidence="3">The sequence shown here is derived from an EMBL/GenBank/DDBJ whole genome shotgun (WGS) entry which is preliminary data.</text>
</comment>
<keyword evidence="1" id="KW-0812">Transmembrane</keyword>
<dbReference type="EMBL" id="JARKIF010000047">
    <property type="protein sequence ID" value="KAJ7607927.1"/>
    <property type="molecule type" value="Genomic_DNA"/>
</dbReference>
<feature type="non-terminal residue" evidence="3">
    <location>
        <position position="845"/>
    </location>
</feature>
<feature type="transmembrane region" description="Helical" evidence="1">
    <location>
        <begin position="26"/>
        <end position="43"/>
    </location>
</feature>
<name>A0AAD7FA14_9AGAR</name>
<gene>
    <name evidence="3" type="ORF">FB45DRAFT_391883</name>
</gene>
<evidence type="ECO:0000256" key="1">
    <source>
        <dbReference type="SAM" id="Phobius"/>
    </source>
</evidence>
<feature type="transmembrane region" description="Helical" evidence="1">
    <location>
        <begin position="89"/>
        <end position="115"/>
    </location>
</feature>
<feature type="transmembrane region" description="Helical" evidence="1">
    <location>
        <begin position="185"/>
        <end position="209"/>
    </location>
</feature>
<proteinExistence type="predicted"/>
<evidence type="ECO:0000313" key="4">
    <source>
        <dbReference type="Proteomes" id="UP001221142"/>
    </source>
</evidence>
<sequence length="845" mass="95055">MWSIYVDEAERYDAGLVESWKADMEGMLIFSGLFSASLTAFLIESYKNLQPDSGDLAVAAMTQISQQLAAMSTGHAAPVQPPSQFTPTIASLVCNALWFVSLSLSLMCALLATLVEQWAREFLHKTNRRPSPVRRARIFAFLYFGLKRFRMHTVVDTIPSLIHGSLLLFFIGLVFFLVPVNSIIMYLMAGALLTFLLLYSILTILPVVYVDCPYRTPLSTPLWSLSRRAVAFLCQPTDMRHSIVTMAEATLDSAVQNTAKRDQRALKWTLDSLTDDDELLPFVEILPEVLSGRDGRLCTVDEQHLLRLVLGDLETPSPLIARLVNLFISSPGPDNPLCIRRRIASVKALSALCTMPRAWEYRFDTERLVGSNLDLYHETAFCPGTVLLALHYHSFRWRQHLLSALREQLKFDHYSSDLRSRATSSLCARLELLGGSGYMELGHDAPAIQDLQNMAAEIGQRTPTAAQLGRVQQAIEALCDLYDWPRKFIPSMSSFFHNAFLTLKQGASVSELDSACAIVAEIRRSPSRTPWIRVGSLFRIPDALELHKFTVDHQKPHQLDVLARMLFSFFPFLSYEDQRDTDGYLRFLVERGSPDAVYRALIPCGGGAGQWDSMWAQVPVLDALAISLGSQLTEQTELRPQALRIVHAILVVYDCLRAHGHWHARDFMRAVMARVSVKAHWQYPIIQTVYRLWRLPALNAAVTALSELPSTVEVFSRLQKSCQDESLPQIDPSALPVNMDVNTLAQTLRKHLVHRYIDALVDLLAAPTLISIKGYVRWADWDTLLDVPWPEVDPDVQHGLFAAILTQYRILIPPRRFDDAEVAFLAGFWSAGIFSFCNSDSDSSE</sequence>
<accession>A0AAD7FA14</accession>
<evidence type="ECO:0000259" key="2">
    <source>
        <dbReference type="Pfam" id="PF20153"/>
    </source>
</evidence>
<protein>
    <recommendedName>
        <fullName evidence="2">DUF6535 domain-containing protein</fullName>
    </recommendedName>
</protein>
<dbReference type="AlphaFoldDB" id="A0AAD7FA14"/>
<reference evidence="3" key="1">
    <citation type="submission" date="2023-03" db="EMBL/GenBank/DDBJ databases">
        <title>Massive genome expansion in bonnet fungi (Mycena s.s.) driven by repeated elements and novel gene families across ecological guilds.</title>
        <authorList>
            <consortium name="Lawrence Berkeley National Laboratory"/>
            <person name="Harder C.B."/>
            <person name="Miyauchi S."/>
            <person name="Viragh M."/>
            <person name="Kuo A."/>
            <person name="Thoen E."/>
            <person name="Andreopoulos B."/>
            <person name="Lu D."/>
            <person name="Skrede I."/>
            <person name="Drula E."/>
            <person name="Henrissat B."/>
            <person name="Morin E."/>
            <person name="Kohler A."/>
            <person name="Barry K."/>
            <person name="LaButti K."/>
            <person name="Morin E."/>
            <person name="Salamov A."/>
            <person name="Lipzen A."/>
            <person name="Mereny Z."/>
            <person name="Hegedus B."/>
            <person name="Baldrian P."/>
            <person name="Stursova M."/>
            <person name="Weitz H."/>
            <person name="Taylor A."/>
            <person name="Grigoriev I.V."/>
            <person name="Nagy L.G."/>
            <person name="Martin F."/>
            <person name="Kauserud H."/>
        </authorList>
    </citation>
    <scope>NUCLEOTIDE SEQUENCE</scope>
    <source>
        <strain evidence="3">9284</strain>
    </source>
</reference>
<dbReference type="Pfam" id="PF20153">
    <property type="entry name" value="DUF6535"/>
    <property type="match status" value="1"/>
</dbReference>
<keyword evidence="4" id="KW-1185">Reference proteome</keyword>
<keyword evidence="1" id="KW-1133">Transmembrane helix</keyword>
<dbReference type="Proteomes" id="UP001221142">
    <property type="component" value="Unassembled WGS sequence"/>
</dbReference>
<dbReference type="InterPro" id="IPR045338">
    <property type="entry name" value="DUF6535"/>
</dbReference>
<keyword evidence="1" id="KW-0472">Membrane</keyword>
<feature type="domain" description="DUF6535" evidence="2">
    <location>
        <begin position="2"/>
        <end position="178"/>
    </location>
</feature>
<feature type="transmembrane region" description="Helical" evidence="1">
    <location>
        <begin position="161"/>
        <end position="178"/>
    </location>
</feature>
<evidence type="ECO:0000313" key="3">
    <source>
        <dbReference type="EMBL" id="KAJ7607927.1"/>
    </source>
</evidence>